<comment type="caution">
    <text evidence="2">The sequence shown here is derived from an EMBL/GenBank/DDBJ whole genome shotgun (WGS) entry which is preliminary data.</text>
</comment>
<evidence type="ECO:0008006" key="4">
    <source>
        <dbReference type="Google" id="ProtNLM"/>
    </source>
</evidence>
<name>R3U8Y4_9ENTE</name>
<dbReference type="Proteomes" id="UP000013840">
    <property type="component" value="Unassembled WGS sequence"/>
</dbReference>
<keyword evidence="1" id="KW-1133">Transmembrane helix</keyword>
<protein>
    <recommendedName>
        <fullName evidence="4">DUF2812 domain-containing protein</fullName>
    </recommendedName>
</protein>
<dbReference type="RefSeq" id="WP_010770618.1">
    <property type="nucleotide sequence ID" value="NZ_KB946332.1"/>
</dbReference>
<dbReference type="AlphaFoldDB" id="R3U8Y4"/>
<dbReference type="OrthoDB" id="8757095at2"/>
<accession>R3U8Y4</accession>
<dbReference type="EMBL" id="AJAU01000005">
    <property type="protein sequence ID" value="EOL50424.1"/>
    <property type="molecule type" value="Genomic_DNA"/>
</dbReference>
<proteinExistence type="predicted"/>
<feature type="transmembrane region" description="Helical" evidence="1">
    <location>
        <begin position="151"/>
        <end position="172"/>
    </location>
</feature>
<dbReference type="Pfam" id="PF11193">
    <property type="entry name" value="DUF2812"/>
    <property type="match status" value="1"/>
</dbReference>
<evidence type="ECO:0000313" key="2">
    <source>
        <dbReference type="EMBL" id="EOL50424.1"/>
    </source>
</evidence>
<dbReference type="STRING" id="317735.RU98_GL000912"/>
<keyword evidence="1" id="KW-0472">Membrane</keyword>
<organism evidence="2 3">
    <name type="scientific">Enterococcus caccae ATCC BAA-1240</name>
    <dbReference type="NCBI Taxonomy" id="1158612"/>
    <lineage>
        <taxon>Bacteria</taxon>
        <taxon>Bacillati</taxon>
        <taxon>Bacillota</taxon>
        <taxon>Bacilli</taxon>
        <taxon>Lactobacillales</taxon>
        <taxon>Enterococcaceae</taxon>
        <taxon>Enterococcus</taxon>
    </lineage>
</organism>
<evidence type="ECO:0000256" key="1">
    <source>
        <dbReference type="SAM" id="Phobius"/>
    </source>
</evidence>
<keyword evidence="3" id="KW-1185">Reference proteome</keyword>
<dbReference type="PATRIC" id="fig|1158612.3.peg.422"/>
<dbReference type="eggNOG" id="ENOG50329RG">
    <property type="taxonomic scope" value="Bacteria"/>
</dbReference>
<evidence type="ECO:0000313" key="3">
    <source>
        <dbReference type="Proteomes" id="UP000013840"/>
    </source>
</evidence>
<feature type="transmembrane region" description="Helical" evidence="1">
    <location>
        <begin position="119"/>
        <end position="139"/>
    </location>
</feature>
<gene>
    <name evidence="2" type="ORF">UC7_00417</name>
</gene>
<dbReference type="InterPro" id="IPR021359">
    <property type="entry name" value="DUF2812"/>
</dbReference>
<keyword evidence="1" id="KW-0812">Transmembrane</keyword>
<reference evidence="2 3" key="1">
    <citation type="submission" date="2013-02" db="EMBL/GenBank/DDBJ databases">
        <title>The Genome Sequence of Enterococcus caccae BAA-1240.</title>
        <authorList>
            <consortium name="The Broad Institute Genome Sequencing Platform"/>
            <consortium name="The Broad Institute Genome Sequencing Center for Infectious Disease"/>
            <person name="Earl A.M."/>
            <person name="Gilmore M.S."/>
            <person name="Lebreton F."/>
            <person name="Walker B."/>
            <person name="Young S.K."/>
            <person name="Zeng Q."/>
            <person name="Gargeya S."/>
            <person name="Fitzgerald M."/>
            <person name="Haas B."/>
            <person name="Abouelleil A."/>
            <person name="Alvarado L."/>
            <person name="Arachchi H.M."/>
            <person name="Berlin A.M."/>
            <person name="Chapman S.B."/>
            <person name="Dewar J."/>
            <person name="Goldberg J."/>
            <person name="Griggs A."/>
            <person name="Gujja S."/>
            <person name="Hansen M."/>
            <person name="Howarth C."/>
            <person name="Imamovic A."/>
            <person name="Larimer J."/>
            <person name="McCowan C."/>
            <person name="Murphy C."/>
            <person name="Neiman D."/>
            <person name="Pearson M."/>
            <person name="Priest M."/>
            <person name="Roberts A."/>
            <person name="Saif S."/>
            <person name="Shea T."/>
            <person name="Sisk P."/>
            <person name="Sykes S."/>
            <person name="Wortman J."/>
            <person name="Nusbaum C."/>
            <person name="Birren B."/>
        </authorList>
    </citation>
    <scope>NUCLEOTIDE SEQUENCE [LARGE SCALE GENOMIC DNA]</scope>
    <source>
        <strain evidence="2 3">ATCC BAA-1240</strain>
    </source>
</reference>
<sequence>MKNKKIIKWFGLADFSKEEVFLQQQHEQGWKMVDLKLPFSIYIFEKCKPEDYVYQLDFKPEETDTDEYLQLFQDCGWEYFYKFGCWYYFRKPKSETIEENVIFSDAPSRAEMAKKVVKFQSICIAAVLFPALCLFPTLLNRSEEKRSMPVVFLSIYAIILFLLIGIHLTNFLKLNRIIRNDK</sequence>